<comment type="caution">
    <text evidence="1">The sequence shown here is derived from an EMBL/GenBank/DDBJ whole genome shotgun (WGS) entry which is preliminary data.</text>
</comment>
<reference evidence="1 2" key="1">
    <citation type="submission" date="2019-10" db="EMBL/GenBank/DDBJ databases">
        <title>Streptomyces tenebrisbrunneis sp.nov., an endogenous actinomycete isolated from of Lycium ruthenicum.</title>
        <authorList>
            <person name="Ma L."/>
        </authorList>
    </citation>
    <scope>NUCLEOTIDE SEQUENCE [LARGE SCALE GENOMIC DNA]</scope>
    <source>
        <strain evidence="1 2">TRM 66187</strain>
    </source>
</reference>
<evidence type="ECO:0000313" key="2">
    <source>
        <dbReference type="Proteomes" id="UP000621266"/>
    </source>
</evidence>
<gene>
    <name evidence="1" type="ORF">GCU69_30295</name>
</gene>
<protein>
    <recommendedName>
        <fullName evidence="3">HEPN domain-containing protein</fullName>
    </recommendedName>
</protein>
<dbReference type="RefSeq" id="WP_143671152.1">
    <property type="nucleotide sequence ID" value="NZ_WHPN01000420.1"/>
</dbReference>
<name>A0ABQ7FBK0_9ACTN</name>
<keyword evidence="2" id="KW-1185">Reference proteome</keyword>
<sequence>MSDLPHEHHYACAAERHFTDADFLREDGRLPSADYHFGFAVECALKSLMLRFLGATMGPKPPKGRLPKAPWILDAGTGKPREFGHLPWLETDLQLLASGRSGARLTAVLDGLSAFDSWSVHERYRDGSATEAAAVHSRRTVAQEIIEAHQSALLDGRL</sequence>
<dbReference type="Proteomes" id="UP000621266">
    <property type="component" value="Unassembled WGS sequence"/>
</dbReference>
<evidence type="ECO:0008006" key="3">
    <source>
        <dbReference type="Google" id="ProtNLM"/>
    </source>
</evidence>
<evidence type="ECO:0000313" key="1">
    <source>
        <dbReference type="EMBL" id="KAF4405358.1"/>
    </source>
</evidence>
<organism evidence="1 2">
    <name type="scientific">Streptomyces lycii</name>
    <dbReference type="NCBI Taxonomy" id="2654337"/>
    <lineage>
        <taxon>Bacteria</taxon>
        <taxon>Bacillati</taxon>
        <taxon>Actinomycetota</taxon>
        <taxon>Actinomycetes</taxon>
        <taxon>Kitasatosporales</taxon>
        <taxon>Streptomycetaceae</taxon>
        <taxon>Streptomyces</taxon>
    </lineage>
</organism>
<accession>A0ABQ7FBK0</accession>
<dbReference type="EMBL" id="WHPN01000420">
    <property type="protein sequence ID" value="KAF4405358.1"/>
    <property type="molecule type" value="Genomic_DNA"/>
</dbReference>
<proteinExistence type="predicted"/>